<keyword evidence="3 9" id="KW-0812">Transmembrane</keyword>
<name>A0ABM0MWG7_SACKO</name>
<dbReference type="InterPro" id="IPR000276">
    <property type="entry name" value="GPCR_Rhodpsn"/>
</dbReference>
<evidence type="ECO:0000313" key="11">
    <source>
        <dbReference type="Proteomes" id="UP000694865"/>
    </source>
</evidence>
<feature type="transmembrane region" description="Helical" evidence="9">
    <location>
        <begin position="245"/>
        <end position="267"/>
    </location>
</feature>
<feature type="transmembrane region" description="Helical" evidence="9">
    <location>
        <begin position="287"/>
        <end position="307"/>
    </location>
</feature>
<sequence>MAIYYYLKMNYTANLTNADEHVLFNDSSNVKHLTLPNGWLIASAVMCVATCMFGTFFNVSVCVIVGKSRQLHTPANNQLVALAISDLLNATITSPLWIYRTIVGTAAPDGPDYIVCLAQIFISQFTLTATIVQLATLSLTRALGISGKFSRSTLRCAIYFQIFFSYLLATCVASLKTVSGPAFSCLQFAEGGPGVSRTRSAIVVVFSLSAMIIITSYVFIIVFTLHHRNSVQPYIENQGNASSKIDITTTGICSVLILSFAFLYMIGPFMVGLNLIGVIAYDNGRSYWALSLLTFGSMINPIIYTLMSRKFRKIIRDVYKIYHTRVSVTSNTTAATREINVLNA</sequence>
<gene>
    <name evidence="12" type="primary">LOC102805829</name>
</gene>
<dbReference type="PRINTS" id="PR00237">
    <property type="entry name" value="GPCRRHODOPSN"/>
</dbReference>
<dbReference type="InterPro" id="IPR017452">
    <property type="entry name" value="GPCR_Rhodpsn_7TM"/>
</dbReference>
<evidence type="ECO:0000256" key="9">
    <source>
        <dbReference type="SAM" id="Phobius"/>
    </source>
</evidence>
<keyword evidence="11" id="KW-1185">Reference proteome</keyword>
<evidence type="ECO:0000256" key="5">
    <source>
        <dbReference type="ARBA" id="ARBA00023040"/>
    </source>
</evidence>
<keyword evidence="8" id="KW-0807">Transducer</keyword>
<evidence type="ECO:0000256" key="3">
    <source>
        <dbReference type="ARBA" id="ARBA00022692"/>
    </source>
</evidence>
<dbReference type="RefSeq" id="XP_006824358.1">
    <property type="nucleotide sequence ID" value="XM_006824295.1"/>
</dbReference>
<keyword evidence="4 9" id="KW-1133">Transmembrane helix</keyword>
<reference evidence="12" key="1">
    <citation type="submission" date="2025-08" db="UniProtKB">
        <authorList>
            <consortium name="RefSeq"/>
        </authorList>
    </citation>
    <scope>IDENTIFICATION</scope>
    <source>
        <tissue evidence="12">Testes</tissue>
    </source>
</reference>
<keyword evidence="5" id="KW-0297">G-protein coupled receptor</keyword>
<evidence type="ECO:0000256" key="4">
    <source>
        <dbReference type="ARBA" id="ARBA00022989"/>
    </source>
</evidence>
<protein>
    <submittedName>
        <fullName evidence="12">D(4) dopamine receptor-like</fullName>
    </submittedName>
</protein>
<evidence type="ECO:0000256" key="1">
    <source>
        <dbReference type="ARBA" id="ARBA00004651"/>
    </source>
</evidence>
<feature type="transmembrane region" description="Helical" evidence="9">
    <location>
        <begin position="78"/>
        <end position="99"/>
    </location>
</feature>
<accession>A0ABM0MWG7</accession>
<keyword evidence="6 9" id="KW-0472">Membrane</keyword>
<evidence type="ECO:0000256" key="7">
    <source>
        <dbReference type="ARBA" id="ARBA00023170"/>
    </source>
</evidence>
<feature type="transmembrane region" description="Helical" evidence="9">
    <location>
        <begin position="156"/>
        <end position="175"/>
    </location>
</feature>
<feature type="transmembrane region" description="Helical" evidence="9">
    <location>
        <begin position="39"/>
        <end position="66"/>
    </location>
</feature>
<dbReference type="PANTHER" id="PTHR24228">
    <property type="entry name" value="B2 BRADYKININ RECEPTOR/ANGIOTENSIN II RECEPTOR"/>
    <property type="match status" value="1"/>
</dbReference>
<evidence type="ECO:0000256" key="2">
    <source>
        <dbReference type="ARBA" id="ARBA00022475"/>
    </source>
</evidence>
<dbReference type="PANTHER" id="PTHR24228:SF55">
    <property type="entry name" value="G-PROTEIN COUPLED RECEPTOR 75-RELATED"/>
    <property type="match status" value="1"/>
</dbReference>
<dbReference type="Gene3D" id="1.20.1070.10">
    <property type="entry name" value="Rhodopsin 7-helix transmembrane proteins"/>
    <property type="match status" value="1"/>
</dbReference>
<feature type="transmembrane region" description="Helical" evidence="9">
    <location>
        <begin position="111"/>
        <end position="135"/>
    </location>
</feature>
<feature type="transmembrane region" description="Helical" evidence="9">
    <location>
        <begin position="201"/>
        <end position="225"/>
    </location>
</feature>
<keyword evidence="2" id="KW-1003">Cell membrane</keyword>
<proteinExistence type="predicted"/>
<evidence type="ECO:0000259" key="10">
    <source>
        <dbReference type="PROSITE" id="PS50262"/>
    </source>
</evidence>
<evidence type="ECO:0000313" key="12">
    <source>
        <dbReference type="RefSeq" id="XP_006824358.1"/>
    </source>
</evidence>
<dbReference type="PROSITE" id="PS50262">
    <property type="entry name" value="G_PROTEIN_RECEP_F1_2"/>
    <property type="match status" value="1"/>
</dbReference>
<comment type="subcellular location">
    <subcellularLocation>
        <location evidence="1">Cell membrane</location>
        <topology evidence="1">Multi-pass membrane protein</topology>
    </subcellularLocation>
</comment>
<feature type="domain" description="G-protein coupled receptors family 1 profile" evidence="10">
    <location>
        <begin position="57"/>
        <end position="304"/>
    </location>
</feature>
<dbReference type="GeneID" id="102805829"/>
<evidence type="ECO:0000256" key="6">
    <source>
        <dbReference type="ARBA" id="ARBA00023136"/>
    </source>
</evidence>
<dbReference type="CDD" id="cd00637">
    <property type="entry name" value="7tm_classA_rhodopsin-like"/>
    <property type="match status" value="1"/>
</dbReference>
<dbReference type="Proteomes" id="UP000694865">
    <property type="component" value="Unplaced"/>
</dbReference>
<evidence type="ECO:0000256" key="8">
    <source>
        <dbReference type="ARBA" id="ARBA00023224"/>
    </source>
</evidence>
<organism evidence="11 12">
    <name type="scientific">Saccoglossus kowalevskii</name>
    <name type="common">Acorn worm</name>
    <dbReference type="NCBI Taxonomy" id="10224"/>
    <lineage>
        <taxon>Eukaryota</taxon>
        <taxon>Metazoa</taxon>
        <taxon>Hemichordata</taxon>
        <taxon>Enteropneusta</taxon>
        <taxon>Harrimaniidae</taxon>
        <taxon>Saccoglossus</taxon>
    </lineage>
</organism>
<dbReference type="SUPFAM" id="SSF81321">
    <property type="entry name" value="Family A G protein-coupled receptor-like"/>
    <property type="match status" value="1"/>
</dbReference>
<dbReference type="Pfam" id="PF00001">
    <property type="entry name" value="7tm_1"/>
    <property type="match status" value="1"/>
</dbReference>
<keyword evidence="7" id="KW-0675">Receptor</keyword>